<sequence length="218" mass="26268">MGDKKILEKLRKSNSETEVDQIAKYLLEISELIIKDYQQNKLKLPKNSENKIRNVLIEEYLIKKKSDYGISYWFDSEVPENWNKKEEKYDGRVDIRVLLPGFPEYPKYYFIECKRIDGEKYLNNQYVEKGINRFIIQKYSSRYGENIMWGFVIQKIDITQNVNLIQDIQNKHSNEYLHGKFCFVDKKNTSQRYKSVYNIQSKKLKLWHIFSDFSDIVE</sequence>
<reference evidence="1 2" key="1">
    <citation type="submission" date="2019-07" db="EMBL/GenBank/DDBJ databases">
        <title>Complete Genome Sequence of Leptotrichia hofstadii Strain JCM16775.</title>
        <authorList>
            <person name="Watanabe S."/>
            <person name="Cui L."/>
        </authorList>
    </citation>
    <scope>NUCLEOTIDE SEQUENCE [LARGE SCALE GENOMIC DNA]</scope>
    <source>
        <strain evidence="1 2">JCM16775</strain>
    </source>
</reference>
<gene>
    <name evidence="1" type="ORF">JCM16775_2015</name>
</gene>
<dbReference type="Proteomes" id="UP000321892">
    <property type="component" value="Chromosome"/>
</dbReference>
<accession>A0A510JJ47</accession>
<evidence type="ECO:0000313" key="2">
    <source>
        <dbReference type="Proteomes" id="UP000321892"/>
    </source>
</evidence>
<name>A0A510JJ47_9FUSO</name>
<dbReference type="EMBL" id="AP019823">
    <property type="protein sequence ID" value="BBM39304.1"/>
    <property type="molecule type" value="Genomic_DNA"/>
</dbReference>
<dbReference type="RefSeq" id="WP_026746886.1">
    <property type="nucleotide sequence ID" value="NZ_AP019823.1"/>
</dbReference>
<keyword evidence="2" id="KW-1185">Reference proteome</keyword>
<dbReference type="OrthoDB" id="1095187at2"/>
<dbReference type="KEGG" id="lhf:JCM16775_2015"/>
<protein>
    <submittedName>
        <fullName evidence="1">Uncharacterized protein</fullName>
    </submittedName>
</protein>
<dbReference type="AlphaFoldDB" id="A0A510JJ47"/>
<proteinExistence type="predicted"/>
<organism evidence="1 2">
    <name type="scientific">Leptotrichia hofstadii</name>
    <dbReference type="NCBI Taxonomy" id="157688"/>
    <lineage>
        <taxon>Bacteria</taxon>
        <taxon>Fusobacteriati</taxon>
        <taxon>Fusobacteriota</taxon>
        <taxon>Fusobacteriia</taxon>
        <taxon>Fusobacteriales</taxon>
        <taxon>Leptotrichiaceae</taxon>
        <taxon>Leptotrichia</taxon>
    </lineage>
</organism>
<evidence type="ECO:0000313" key="1">
    <source>
        <dbReference type="EMBL" id="BBM39304.1"/>
    </source>
</evidence>